<dbReference type="OrthoDB" id="419537at2759"/>
<comment type="catalytic activity">
    <reaction evidence="11">
        <text>D-glucose + ATP = D-glucose 6-phosphate + ADP + H(+)</text>
        <dbReference type="Rhea" id="RHEA:17825"/>
        <dbReference type="ChEBI" id="CHEBI:4167"/>
        <dbReference type="ChEBI" id="CHEBI:15378"/>
        <dbReference type="ChEBI" id="CHEBI:30616"/>
        <dbReference type="ChEBI" id="CHEBI:61548"/>
        <dbReference type="ChEBI" id="CHEBI:456216"/>
        <dbReference type="EC" id="2.7.1.1"/>
    </reaction>
    <physiologicalReaction direction="left-to-right" evidence="11">
        <dbReference type="Rhea" id="RHEA:17826"/>
    </physiologicalReaction>
</comment>
<dbReference type="InterPro" id="IPR022672">
    <property type="entry name" value="Hexokinase_N"/>
</dbReference>
<organism evidence="15 16">
    <name type="scientific">Lepeophtheirus salmonis</name>
    <name type="common">Salmon louse</name>
    <name type="synonym">Caligus salmonis</name>
    <dbReference type="NCBI Taxonomy" id="72036"/>
    <lineage>
        <taxon>Eukaryota</taxon>
        <taxon>Metazoa</taxon>
        <taxon>Ecdysozoa</taxon>
        <taxon>Arthropoda</taxon>
        <taxon>Crustacea</taxon>
        <taxon>Multicrustacea</taxon>
        <taxon>Hexanauplia</taxon>
        <taxon>Copepoda</taxon>
        <taxon>Siphonostomatoida</taxon>
        <taxon>Caligidae</taxon>
        <taxon>Lepeophtheirus</taxon>
    </lineage>
</organism>
<dbReference type="GO" id="GO:0001678">
    <property type="term" value="P:intracellular glucose homeostasis"/>
    <property type="evidence" value="ECO:0007669"/>
    <property type="project" value="InterPro"/>
</dbReference>
<dbReference type="Pfam" id="PF03727">
    <property type="entry name" value="Hexokinase_2"/>
    <property type="match status" value="2"/>
</dbReference>
<evidence type="ECO:0000256" key="4">
    <source>
        <dbReference type="ARBA" id="ARBA00022679"/>
    </source>
</evidence>
<dbReference type="InterPro" id="IPR022673">
    <property type="entry name" value="Hexokinase_C"/>
</dbReference>
<keyword evidence="7 12" id="KW-0067">ATP-binding</keyword>
<evidence type="ECO:0000313" key="15">
    <source>
        <dbReference type="EMBL" id="CAF2749623.1"/>
    </source>
</evidence>
<evidence type="ECO:0000256" key="2">
    <source>
        <dbReference type="ARBA" id="ARBA00005028"/>
    </source>
</evidence>
<dbReference type="GO" id="GO:0005536">
    <property type="term" value="F:D-glucose binding"/>
    <property type="evidence" value="ECO:0007669"/>
    <property type="project" value="InterPro"/>
</dbReference>
<proteinExistence type="inferred from homology"/>
<accession>A0A7R8CAC6</accession>
<dbReference type="GO" id="GO:0008865">
    <property type="term" value="F:fructokinase activity"/>
    <property type="evidence" value="ECO:0007669"/>
    <property type="project" value="TreeGrafter"/>
</dbReference>
<keyword evidence="6 12" id="KW-0418">Kinase</keyword>
<dbReference type="GO" id="GO:0006096">
    <property type="term" value="P:glycolytic process"/>
    <property type="evidence" value="ECO:0007669"/>
    <property type="project" value="UniProtKB-UniPathway"/>
</dbReference>
<protein>
    <recommendedName>
        <fullName evidence="12">Phosphotransferase</fullName>
        <ecNumber evidence="12">2.7.1.-</ecNumber>
    </recommendedName>
</protein>
<evidence type="ECO:0000256" key="5">
    <source>
        <dbReference type="ARBA" id="ARBA00022741"/>
    </source>
</evidence>
<dbReference type="InterPro" id="IPR001312">
    <property type="entry name" value="Hexokinase"/>
</dbReference>
<dbReference type="UniPathway" id="UPA00109">
    <property type="reaction ID" value="UER00180"/>
</dbReference>
<dbReference type="Gene3D" id="3.30.420.40">
    <property type="match status" value="1"/>
</dbReference>
<dbReference type="UniPathway" id="UPA00242"/>
<name>A0A7R8CAC6_LEPSM</name>
<evidence type="ECO:0000256" key="9">
    <source>
        <dbReference type="ARBA" id="ARBA00044613"/>
    </source>
</evidence>
<comment type="catalytic activity">
    <reaction evidence="10">
        <text>D-fructose + ATP = D-fructose 6-phosphate + ADP + H(+)</text>
        <dbReference type="Rhea" id="RHEA:16125"/>
        <dbReference type="ChEBI" id="CHEBI:15378"/>
        <dbReference type="ChEBI" id="CHEBI:30616"/>
        <dbReference type="ChEBI" id="CHEBI:37721"/>
        <dbReference type="ChEBI" id="CHEBI:61527"/>
        <dbReference type="ChEBI" id="CHEBI:456216"/>
        <dbReference type="EC" id="2.7.1.1"/>
    </reaction>
    <physiologicalReaction direction="left-to-right" evidence="10">
        <dbReference type="Rhea" id="RHEA:16126"/>
    </physiologicalReaction>
</comment>
<evidence type="ECO:0000259" key="14">
    <source>
        <dbReference type="Pfam" id="PF03727"/>
    </source>
</evidence>
<sequence length="390" mass="43809">MFVSFPLIDECLIRDRNDGPRILHLITLQNPIVELPLKNSKMSESEAKRIAELEELLIKKDAEIQSYRKSLQEMPDWSKVQGQICLRNQDSTCVLMQSYKPKNGHENGQFLALDLGGTNFRVVLMEIGECGKFEMDSEVYAISKDLMEGTGSALFDHIASCLANFPCRQKGLAVGELISWTKGFKCLGVEAILNDTTGCLMSCAWKNPKCRIGLIIGTGTNACYLEELDNVDLWDGDSNEPKHMIVNTEWGAFGDHGELDYIQTKWDKRVDEGSINPVNEGLIFNGCNTQSIFERGRFFTKYVSEIESDQDPSDEDCSSIRYVCEKVSRRAGFMVAAGIAALLKKMNYKDVVVAIDGSVFRFHPHFPNIMKSRISQLMDSVISEILQAIK</sequence>
<feature type="domain" description="Hexokinase N-terminal" evidence="13">
    <location>
        <begin position="96"/>
        <end position="165"/>
    </location>
</feature>
<dbReference type="AlphaFoldDB" id="A0A7R8CAC6"/>
<feature type="domain" description="Hexokinase C-terminal" evidence="14">
    <location>
        <begin position="211"/>
        <end position="278"/>
    </location>
</feature>
<evidence type="ECO:0000256" key="8">
    <source>
        <dbReference type="ARBA" id="ARBA00023152"/>
    </source>
</evidence>
<evidence type="ECO:0000256" key="6">
    <source>
        <dbReference type="ARBA" id="ARBA00022777"/>
    </source>
</evidence>
<evidence type="ECO:0000256" key="12">
    <source>
        <dbReference type="RuleBase" id="RU362007"/>
    </source>
</evidence>
<feature type="domain" description="Hexokinase C-terminal" evidence="14">
    <location>
        <begin position="282"/>
        <end position="379"/>
    </location>
</feature>
<dbReference type="GO" id="GO:0005524">
    <property type="term" value="F:ATP binding"/>
    <property type="evidence" value="ECO:0007669"/>
    <property type="project" value="UniProtKB-UniRule"/>
</dbReference>
<dbReference type="PANTHER" id="PTHR19443">
    <property type="entry name" value="HEXOKINASE"/>
    <property type="match status" value="1"/>
</dbReference>
<evidence type="ECO:0000256" key="3">
    <source>
        <dbReference type="ARBA" id="ARBA00009225"/>
    </source>
</evidence>
<dbReference type="EC" id="2.7.1.-" evidence="12"/>
<dbReference type="PANTHER" id="PTHR19443:SF16">
    <property type="entry name" value="HEXOKINASE TYPE 1-RELATED"/>
    <property type="match status" value="1"/>
</dbReference>
<dbReference type="GO" id="GO:0005829">
    <property type="term" value="C:cytosol"/>
    <property type="evidence" value="ECO:0007669"/>
    <property type="project" value="TreeGrafter"/>
</dbReference>
<dbReference type="Pfam" id="PF00349">
    <property type="entry name" value="Hexokinase_1"/>
    <property type="match status" value="1"/>
</dbReference>
<keyword evidence="5 12" id="KW-0547">Nucleotide-binding</keyword>
<comment type="pathway">
    <text evidence="2">Carbohydrate metabolism; hexose metabolism.</text>
</comment>
<evidence type="ECO:0000256" key="1">
    <source>
        <dbReference type="ARBA" id="ARBA00004888"/>
    </source>
</evidence>
<gene>
    <name evidence="15" type="ORF">LSAA_1537</name>
</gene>
<dbReference type="EMBL" id="HG994580">
    <property type="protein sequence ID" value="CAF2749623.1"/>
    <property type="molecule type" value="Genomic_DNA"/>
</dbReference>
<dbReference type="SUPFAM" id="SSF53067">
    <property type="entry name" value="Actin-like ATPase domain"/>
    <property type="match status" value="2"/>
</dbReference>
<evidence type="ECO:0000313" key="16">
    <source>
        <dbReference type="Proteomes" id="UP000675881"/>
    </source>
</evidence>
<comment type="pathway">
    <text evidence="1">Carbohydrate degradation; glycolysis; D-glyceraldehyde 3-phosphate and glycerone phosphate from D-glucose: step 1/4.</text>
</comment>
<dbReference type="GO" id="GO:0005739">
    <property type="term" value="C:mitochondrion"/>
    <property type="evidence" value="ECO:0007669"/>
    <property type="project" value="TreeGrafter"/>
</dbReference>
<evidence type="ECO:0000259" key="13">
    <source>
        <dbReference type="Pfam" id="PF00349"/>
    </source>
</evidence>
<dbReference type="PROSITE" id="PS51748">
    <property type="entry name" value="HEXOKINASE_2"/>
    <property type="match status" value="1"/>
</dbReference>
<dbReference type="InterPro" id="IPR043129">
    <property type="entry name" value="ATPase_NBD"/>
</dbReference>
<dbReference type="GO" id="GO:0004340">
    <property type="term" value="F:glucokinase activity"/>
    <property type="evidence" value="ECO:0007669"/>
    <property type="project" value="TreeGrafter"/>
</dbReference>
<dbReference type="Gene3D" id="3.40.367.20">
    <property type="match status" value="2"/>
</dbReference>
<keyword evidence="16" id="KW-1185">Reference proteome</keyword>
<dbReference type="Proteomes" id="UP000675881">
    <property type="component" value="Chromosome 1"/>
</dbReference>
<dbReference type="GO" id="GO:0006006">
    <property type="term" value="P:glucose metabolic process"/>
    <property type="evidence" value="ECO:0007669"/>
    <property type="project" value="TreeGrafter"/>
</dbReference>
<evidence type="ECO:0000256" key="7">
    <source>
        <dbReference type="ARBA" id="ARBA00022840"/>
    </source>
</evidence>
<comment type="catalytic activity">
    <reaction evidence="9">
        <text>a D-hexose + ATP = a D-hexose 6-phosphate + ADP + H(+)</text>
        <dbReference type="Rhea" id="RHEA:22740"/>
        <dbReference type="ChEBI" id="CHEBI:4194"/>
        <dbReference type="ChEBI" id="CHEBI:15378"/>
        <dbReference type="ChEBI" id="CHEBI:30616"/>
        <dbReference type="ChEBI" id="CHEBI:229467"/>
        <dbReference type="ChEBI" id="CHEBI:456216"/>
        <dbReference type="EC" id="2.7.1.1"/>
    </reaction>
    <physiologicalReaction direction="left-to-right" evidence="9">
        <dbReference type="Rhea" id="RHEA:22741"/>
    </physiologicalReaction>
</comment>
<evidence type="ECO:0000256" key="11">
    <source>
        <dbReference type="ARBA" id="ARBA00048160"/>
    </source>
</evidence>
<keyword evidence="4 12" id="KW-0808">Transferase</keyword>
<reference evidence="15" key="1">
    <citation type="submission" date="2021-02" db="EMBL/GenBank/DDBJ databases">
        <authorList>
            <person name="Bekaert M."/>
        </authorList>
    </citation>
    <scope>NUCLEOTIDE SEQUENCE</scope>
    <source>
        <strain evidence="15">IoA-00</strain>
    </source>
</reference>
<comment type="similarity">
    <text evidence="3 12">Belongs to the hexokinase family.</text>
</comment>
<evidence type="ECO:0000256" key="10">
    <source>
        <dbReference type="ARBA" id="ARBA00047905"/>
    </source>
</evidence>
<keyword evidence="8 12" id="KW-0324">Glycolysis</keyword>